<accession>A0AAN8XFL0</accession>
<reference evidence="1 2" key="1">
    <citation type="submission" date="2023-11" db="EMBL/GenBank/DDBJ databases">
        <title>Halocaridina rubra genome assembly.</title>
        <authorList>
            <person name="Smith C."/>
        </authorList>
    </citation>
    <scope>NUCLEOTIDE SEQUENCE [LARGE SCALE GENOMIC DNA]</scope>
    <source>
        <strain evidence="1">EP-1</strain>
        <tissue evidence="1">Whole</tissue>
    </source>
</reference>
<comment type="caution">
    <text evidence="1">The sequence shown here is derived from an EMBL/GenBank/DDBJ whole genome shotgun (WGS) entry which is preliminary data.</text>
</comment>
<organism evidence="1 2">
    <name type="scientific">Halocaridina rubra</name>
    <name type="common">Hawaiian red shrimp</name>
    <dbReference type="NCBI Taxonomy" id="373956"/>
    <lineage>
        <taxon>Eukaryota</taxon>
        <taxon>Metazoa</taxon>
        <taxon>Ecdysozoa</taxon>
        <taxon>Arthropoda</taxon>
        <taxon>Crustacea</taxon>
        <taxon>Multicrustacea</taxon>
        <taxon>Malacostraca</taxon>
        <taxon>Eumalacostraca</taxon>
        <taxon>Eucarida</taxon>
        <taxon>Decapoda</taxon>
        <taxon>Pleocyemata</taxon>
        <taxon>Caridea</taxon>
        <taxon>Atyoidea</taxon>
        <taxon>Atyidae</taxon>
        <taxon>Halocaridina</taxon>
    </lineage>
</organism>
<gene>
    <name evidence="1" type="ORF">SK128_008551</name>
</gene>
<evidence type="ECO:0000313" key="1">
    <source>
        <dbReference type="EMBL" id="KAK7083610.1"/>
    </source>
</evidence>
<dbReference type="EMBL" id="JAXCGZ010002749">
    <property type="protein sequence ID" value="KAK7083610.1"/>
    <property type="molecule type" value="Genomic_DNA"/>
</dbReference>
<keyword evidence="2" id="KW-1185">Reference proteome</keyword>
<sequence>MGVSNIFVAFAVQPLLPSATRGLWCRNNSKYYLMTPMKTVCSNCTMAWARRWFLWARAGTRCMSSMLEVSLDEALRLLPTAYDPLRWVGSVGSMAGPVVTFKNFNFPFSTMRVTLAYDQSYAKLRFQTTPYDCNYDQ</sequence>
<proteinExistence type="predicted"/>
<dbReference type="AlphaFoldDB" id="A0AAN8XFL0"/>
<dbReference type="Proteomes" id="UP001381693">
    <property type="component" value="Unassembled WGS sequence"/>
</dbReference>
<protein>
    <submittedName>
        <fullName evidence="1">Uncharacterized protein</fullName>
    </submittedName>
</protein>
<evidence type="ECO:0000313" key="2">
    <source>
        <dbReference type="Proteomes" id="UP001381693"/>
    </source>
</evidence>
<name>A0AAN8XFL0_HALRR</name>